<dbReference type="EMBL" id="WFLM01000002">
    <property type="protein sequence ID" value="KAB8039805.1"/>
    <property type="molecule type" value="Genomic_DNA"/>
</dbReference>
<feature type="domain" description="PBP" evidence="2">
    <location>
        <begin position="57"/>
        <end position="271"/>
    </location>
</feature>
<proteinExistence type="predicted"/>
<dbReference type="Gene3D" id="3.40.190.10">
    <property type="entry name" value="Periplasmic binding protein-like II"/>
    <property type="match status" value="2"/>
</dbReference>
<dbReference type="AlphaFoldDB" id="A0A6N6VTZ1"/>
<dbReference type="Pfam" id="PF12849">
    <property type="entry name" value="PBP_like_2"/>
    <property type="match status" value="1"/>
</dbReference>
<evidence type="ECO:0000256" key="1">
    <source>
        <dbReference type="SAM" id="SignalP"/>
    </source>
</evidence>
<keyword evidence="4" id="KW-1185">Reference proteome</keyword>
<comment type="caution">
    <text evidence="3">The sequence shown here is derived from an EMBL/GenBank/DDBJ whole genome shotgun (WGS) entry which is preliminary data.</text>
</comment>
<evidence type="ECO:0000259" key="2">
    <source>
        <dbReference type="Pfam" id="PF12849"/>
    </source>
</evidence>
<dbReference type="InterPro" id="IPR024370">
    <property type="entry name" value="PBP_domain"/>
</dbReference>
<dbReference type="PANTHER" id="PTHR37945">
    <property type="entry name" value="EXTRACELLULAR TUNGSTATE BINDING PROTEIN"/>
    <property type="match status" value="1"/>
</dbReference>
<gene>
    <name evidence="3" type="ORF">GCL60_05955</name>
</gene>
<evidence type="ECO:0000313" key="4">
    <source>
        <dbReference type="Proteomes" id="UP000437748"/>
    </source>
</evidence>
<reference evidence="3 4" key="1">
    <citation type="submission" date="2019-10" db="EMBL/GenBank/DDBJ databases">
        <title>New species of Slilvanegrellaceae.</title>
        <authorList>
            <person name="Pitt A."/>
            <person name="Hahn M.W."/>
        </authorList>
    </citation>
    <scope>NUCLEOTIDE SEQUENCE [LARGE SCALE GENOMIC DNA]</scope>
    <source>
        <strain evidence="3 4">SP-Ram-0.45-NSY-1</strain>
    </source>
</reference>
<feature type="signal peptide" evidence="1">
    <location>
        <begin position="1"/>
        <end position="20"/>
    </location>
</feature>
<accession>A0A6N6VTZ1</accession>
<dbReference type="InterPro" id="IPR052738">
    <property type="entry name" value="ABC-Tungstate_binding"/>
</dbReference>
<dbReference type="OrthoDB" id="186379at2"/>
<dbReference type="Proteomes" id="UP000437748">
    <property type="component" value="Unassembled WGS sequence"/>
</dbReference>
<name>A0A6N6VTZ1_9BACT</name>
<feature type="chain" id="PRO_5026867922" description="PBP domain-containing protein" evidence="1">
    <location>
        <begin position="21"/>
        <end position="299"/>
    </location>
</feature>
<sequence>MKIINLLFFVMISVFLYSFQDNQTQSVKTSDIPKEVYGDKNTSKKLKLSNGGAGPTGILKELANDYLSIHKDTNIAIEWYQNISLNSLNLLKEKKVDIALIYEPIEAKKAMNEGLVSNLSTIFNDHFIIVGPKNNFVKLNKNDSPANSFAKIYNYSEKNPGKKVFLSRNDFSGTNEKERLLWKLIHKEPYSENLEWYFKFSVFPEDALLKADSENIYTITDWGTWLKASHKLKNLIVYIKGGYELLNPCVALLQQNPSTESIEFLKYLKSDRSQKIIKNFGKDKYNGSAFFTEANQIDF</sequence>
<dbReference type="RefSeq" id="WP_153419314.1">
    <property type="nucleotide sequence ID" value="NZ_WFLM01000002.1"/>
</dbReference>
<evidence type="ECO:0000313" key="3">
    <source>
        <dbReference type="EMBL" id="KAB8039805.1"/>
    </source>
</evidence>
<keyword evidence="1" id="KW-0732">Signal</keyword>
<dbReference type="SUPFAM" id="SSF53850">
    <property type="entry name" value="Periplasmic binding protein-like II"/>
    <property type="match status" value="1"/>
</dbReference>
<dbReference type="PANTHER" id="PTHR37945:SF1">
    <property type="entry name" value="EXTRACELLULAR TUNGSTATE BINDING PROTEIN"/>
    <property type="match status" value="1"/>
</dbReference>
<protein>
    <recommendedName>
        <fullName evidence="2">PBP domain-containing protein</fullName>
    </recommendedName>
</protein>
<organism evidence="3 4">
    <name type="scientific">Silvanigrella paludirubra</name>
    <dbReference type="NCBI Taxonomy" id="2499159"/>
    <lineage>
        <taxon>Bacteria</taxon>
        <taxon>Pseudomonadati</taxon>
        <taxon>Bdellovibrionota</taxon>
        <taxon>Oligoflexia</taxon>
        <taxon>Silvanigrellales</taxon>
        <taxon>Silvanigrellaceae</taxon>
        <taxon>Silvanigrella</taxon>
    </lineage>
</organism>